<proteinExistence type="predicted"/>
<keyword evidence="3" id="KW-0449">Lipoprotein</keyword>
<reference evidence="3 4" key="1">
    <citation type="submission" date="2021-03" db="EMBL/GenBank/DDBJ databases">
        <title>Sequencing the genomes of 1000 actinobacteria strains.</title>
        <authorList>
            <person name="Klenk H.-P."/>
        </authorList>
    </citation>
    <scope>NUCLEOTIDE SEQUENCE [LARGE SCALE GENOMIC DNA]</scope>
    <source>
        <strain evidence="3 4">DSM 45256</strain>
    </source>
</reference>
<feature type="compositionally biased region" description="Low complexity" evidence="1">
    <location>
        <begin position="40"/>
        <end position="49"/>
    </location>
</feature>
<feature type="signal peptide" evidence="2">
    <location>
        <begin position="1"/>
        <end position="34"/>
    </location>
</feature>
<comment type="caution">
    <text evidence="3">The sequence shown here is derived from an EMBL/GenBank/DDBJ whole genome shotgun (WGS) entry which is preliminary data.</text>
</comment>
<sequence length="160" mass="16346">MGTRTRTGASVRAATVVVAALLVLSGCSSGPATLDRAPDDSGPGTSSSDRVGEPGAESLRTKFRYFSADGRLTRDPAEVFGRCARFTGEIRNVLPQIRRDVPAAADQADATEQALDRFATAGCEAAPGMPGGGDAATCGPAYREVQEATQGLATAVGASR</sequence>
<dbReference type="RefSeq" id="WP_210034020.1">
    <property type="nucleotide sequence ID" value="NZ_JAGINU010000001.1"/>
</dbReference>
<dbReference type="PROSITE" id="PS51257">
    <property type="entry name" value="PROKAR_LIPOPROTEIN"/>
    <property type="match status" value="1"/>
</dbReference>
<accession>A0ABS4W3A9</accession>
<dbReference type="EMBL" id="JAGINU010000001">
    <property type="protein sequence ID" value="MBP2370608.1"/>
    <property type="molecule type" value="Genomic_DNA"/>
</dbReference>
<protein>
    <submittedName>
        <fullName evidence="3">Outer membrane murein-binding lipoprotein Lpp</fullName>
    </submittedName>
</protein>
<gene>
    <name evidence="3" type="ORF">JOF36_006304</name>
</gene>
<name>A0ABS4W3A9_9PSEU</name>
<evidence type="ECO:0000313" key="3">
    <source>
        <dbReference type="EMBL" id="MBP2370608.1"/>
    </source>
</evidence>
<evidence type="ECO:0000256" key="2">
    <source>
        <dbReference type="SAM" id="SignalP"/>
    </source>
</evidence>
<dbReference type="Proteomes" id="UP001519295">
    <property type="component" value="Unassembled WGS sequence"/>
</dbReference>
<organism evidence="3 4">
    <name type="scientific">Pseudonocardia parietis</name>
    <dbReference type="NCBI Taxonomy" id="570936"/>
    <lineage>
        <taxon>Bacteria</taxon>
        <taxon>Bacillati</taxon>
        <taxon>Actinomycetota</taxon>
        <taxon>Actinomycetes</taxon>
        <taxon>Pseudonocardiales</taxon>
        <taxon>Pseudonocardiaceae</taxon>
        <taxon>Pseudonocardia</taxon>
    </lineage>
</organism>
<evidence type="ECO:0000256" key="1">
    <source>
        <dbReference type="SAM" id="MobiDB-lite"/>
    </source>
</evidence>
<feature type="chain" id="PRO_5046385925" evidence="2">
    <location>
        <begin position="35"/>
        <end position="160"/>
    </location>
</feature>
<keyword evidence="4" id="KW-1185">Reference proteome</keyword>
<evidence type="ECO:0000313" key="4">
    <source>
        <dbReference type="Proteomes" id="UP001519295"/>
    </source>
</evidence>
<keyword evidence="2" id="KW-0732">Signal</keyword>
<feature type="region of interest" description="Disordered" evidence="1">
    <location>
        <begin position="32"/>
        <end position="56"/>
    </location>
</feature>